<evidence type="ECO:0000313" key="2">
    <source>
        <dbReference type="EMBL" id="MBE9373226.1"/>
    </source>
</evidence>
<name>A0A929B871_9PSEU</name>
<comment type="caution">
    <text evidence="2">The sequence shown here is derived from an EMBL/GenBank/DDBJ whole genome shotgun (WGS) entry which is preliminary data.</text>
</comment>
<evidence type="ECO:0000313" key="3">
    <source>
        <dbReference type="Proteomes" id="UP000598360"/>
    </source>
</evidence>
<feature type="transmembrane region" description="Helical" evidence="1">
    <location>
        <begin position="12"/>
        <end position="32"/>
    </location>
</feature>
<feature type="transmembrane region" description="Helical" evidence="1">
    <location>
        <begin position="159"/>
        <end position="180"/>
    </location>
</feature>
<feature type="transmembrane region" description="Helical" evidence="1">
    <location>
        <begin position="88"/>
        <end position="110"/>
    </location>
</feature>
<dbReference type="InterPro" id="IPR049500">
    <property type="entry name" value="Peptidase_M50B-like"/>
</dbReference>
<gene>
    <name evidence="2" type="ORF">IQ251_02070</name>
</gene>
<keyword evidence="3" id="KW-1185">Reference proteome</keyword>
<feature type="transmembrane region" description="Helical" evidence="1">
    <location>
        <begin position="209"/>
        <end position="230"/>
    </location>
</feature>
<sequence>MDEIARDYTADLLGSSSLAALLTALVSLVLVANRGTWPLLRNVITIAHEGGHAVIALLSGRKLNGIRLHSDTSGLTVSTGKPTGPGMVFTLIAGYPAVPLLGLGGAWLVAADRAQLMLWISIGLLVLMLLAIRNAYGALSVLITGGALFAVSWYAPPAWQAVCCALVSWFLLIGGLRPLGELRSKRARGRAPDSDADQLARLTGLPGTAWLLLWLLVGLASLLVGGALLLQMPQL</sequence>
<accession>A0A929B871</accession>
<keyword evidence="1" id="KW-0812">Transmembrane</keyword>
<reference evidence="2" key="1">
    <citation type="submission" date="2020-10" db="EMBL/GenBank/DDBJ databases">
        <title>Diversity and distribution of actinomycetes associated with coral in the coast of Hainan.</title>
        <authorList>
            <person name="Li F."/>
        </authorList>
    </citation>
    <scope>NUCLEOTIDE SEQUENCE</scope>
    <source>
        <strain evidence="2">HNM0983</strain>
    </source>
</reference>
<dbReference type="RefSeq" id="WP_193926682.1">
    <property type="nucleotide sequence ID" value="NZ_JADEYC010000004.1"/>
</dbReference>
<proteinExistence type="predicted"/>
<dbReference type="AlphaFoldDB" id="A0A929B871"/>
<dbReference type="Pfam" id="PF13398">
    <property type="entry name" value="Peptidase_M50B"/>
    <property type="match status" value="1"/>
</dbReference>
<dbReference type="Proteomes" id="UP000598360">
    <property type="component" value="Unassembled WGS sequence"/>
</dbReference>
<keyword evidence="1" id="KW-1133">Transmembrane helix</keyword>
<dbReference type="EMBL" id="JADEYC010000004">
    <property type="protein sequence ID" value="MBE9373226.1"/>
    <property type="molecule type" value="Genomic_DNA"/>
</dbReference>
<evidence type="ECO:0000256" key="1">
    <source>
        <dbReference type="SAM" id="Phobius"/>
    </source>
</evidence>
<feature type="transmembrane region" description="Helical" evidence="1">
    <location>
        <begin position="116"/>
        <end position="132"/>
    </location>
</feature>
<organism evidence="2 3">
    <name type="scientific">Saccharopolyspora montiporae</name>
    <dbReference type="NCBI Taxonomy" id="2781240"/>
    <lineage>
        <taxon>Bacteria</taxon>
        <taxon>Bacillati</taxon>
        <taxon>Actinomycetota</taxon>
        <taxon>Actinomycetes</taxon>
        <taxon>Pseudonocardiales</taxon>
        <taxon>Pseudonocardiaceae</taxon>
        <taxon>Saccharopolyspora</taxon>
    </lineage>
</organism>
<keyword evidence="1" id="KW-0472">Membrane</keyword>
<protein>
    <submittedName>
        <fullName evidence="2">M50 family metallopeptidase</fullName>
    </submittedName>
</protein>